<feature type="region of interest" description="Disordered" evidence="1">
    <location>
        <begin position="42"/>
        <end position="61"/>
    </location>
</feature>
<name>A0ABM0GJI3_SACKO</name>
<dbReference type="InterPro" id="IPR021454">
    <property type="entry name" value="DUF3105"/>
</dbReference>
<feature type="compositionally biased region" description="Basic and acidic residues" evidence="1">
    <location>
        <begin position="47"/>
        <end position="61"/>
    </location>
</feature>
<dbReference type="PANTHER" id="PTHR34179:SF1">
    <property type="entry name" value="TUMOR PROTEIN P53-INDUCIBLE PROTEIN 13"/>
    <property type="match status" value="1"/>
</dbReference>
<keyword evidence="3" id="KW-1185">Reference proteome</keyword>
<feature type="chain" id="PRO_5047000551" evidence="2">
    <location>
        <begin position="25"/>
        <end position="273"/>
    </location>
</feature>
<proteinExistence type="predicted"/>
<protein>
    <submittedName>
        <fullName evidence="4">Uncharacterized protein LOC100371551</fullName>
    </submittedName>
</protein>
<reference evidence="4" key="1">
    <citation type="submission" date="2025-08" db="UniProtKB">
        <authorList>
            <consortium name="RefSeq"/>
        </authorList>
    </citation>
    <scope>IDENTIFICATION</scope>
    <source>
        <tissue evidence="4">Testes</tissue>
    </source>
</reference>
<evidence type="ECO:0000256" key="2">
    <source>
        <dbReference type="SAM" id="SignalP"/>
    </source>
</evidence>
<evidence type="ECO:0000313" key="3">
    <source>
        <dbReference type="Proteomes" id="UP000694865"/>
    </source>
</evidence>
<dbReference type="Proteomes" id="UP000694865">
    <property type="component" value="Unplaced"/>
</dbReference>
<accession>A0ABM0GJI3</accession>
<feature type="signal peptide" evidence="2">
    <location>
        <begin position="1"/>
        <end position="24"/>
    </location>
</feature>
<dbReference type="Pfam" id="PF11303">
    <property type="entry name" value="DUF3105"/>
    <property type="match status" value="1"/>
</dbReference>
<sequence length="273" mass="31342">MRLSPTIAAALLLILASSLSSVTSYINIRDLEEELTSLMDADDDNSKEETGNHGNAMDKHGGVPMGIPSFRHGKCDDGHTDLWQDWNGSKDDYTCMQTNHWKSQRNDNIQWDKTPELKKYEPPTHVCMQQKIYYSDKIPTVGPHRPLWPKYGEYLYLPPQRYLHTLEHGAIVAMFHPCTDKNEVDILRDVVIGCLGRYIITPNKHLTKDRPIALIAWRQILRLPYADKDVIQTFIKEHAFRGPEQNAYDGQFDDNLIVHSKINLKEIQATLCT</sequence>
<dbReference type="PANTHER" id="PTHR34179">
    <property type="entry name" value="TUMOR PROTEIN P53-INDUCIBLE PROTEIN 13"/>
    <property type="match status" value="1"/>
</dbReference>
<organism evidence="3 4">
    <name type="scientific">Saccoglossus kowalevskii</name>
    <name type="common">Acorn worm</name>
    <dbReference type="NCBI Taxonomy" id="10224"/>
    <lineage>
        <taxon>Eukaryota</taxon>
        <taxon>Metazoa</taxon>
        <taxon>Hemichordata</taxon>
        <taxon>Enteropneusta</taxon>
        <taxon>Harrimaniidae</taxon>
        <taxon>Saccoglossus</taxon>
    </lineage>
</organism>
<dbReference type="GeneID" id="100371551"/>
<evidence type="ECO:0000256" key="1">
    <source>
        <dbReference type="SAM" id="MobiDB-lite"/>
    </source>
</evidence>
<gene>
    <name evidence="4" type="primary">LOC100371551</name>
</gene>
<dbReference type="RefSeq" id="XP_002731232.1">
    <property type="nucleotide sequence ID" value="XM_002731186.2"/>
</dbReference>
<evidence type="ECO:0000313" key="4">
    <source>
        <dbReference type="RefSeq" id="XP_002731232.1"/>
    </source>
</evidence>
<keyword evidence="2" id="KW-0732">Signal</keyword>